<feature type="domain" description="Terminase large subunit-like ATPase" evidence="1">
    <location>
        <begin position="88"/>
        <end position="263"/>
    </location>
</feature>
<feature type="domain" description="Terminase large subunit-like endonuclease" evidence="2">
    <location>
        <begin position="392"/>
        <end position="593"/>
    </location>
</feature>
<organism evidence="3 4">
    <name type="scientific">Paraburkholderia terrae</name>
    <dbReference type="NCBI Taxonomy" id="311230"/>
    <lineage>
        <taxon>Bacteria</taxon>
        <taxon>Pseudomonadati</taxon>
        <taxon>Pseudomonadota</taxon>
        <taxon>Betaproteobacteria</taxon>
        <taxon>Burkholderiales</taxon>
        <taxon>Burkholderiaceae</taxon>
        <taxon>Paraburkholderia</taxon>
    </lineage>
</organism>
<dbReference type="Proteomes" id="UP000243502">
    <property type="component" value="Chromosome 2"/>
</dbReference>
<dbReference type="OrthoDB" id="9760250at2"/>
<evidence type="ECO:0000259" key="1">
    <source>
        <dbReference type="Pfam" id="PF03354"/>
    </source>
</evidence>
<sequence length="608" mass="68152">MTTAKHPARPTRTSDPVRAYARAVVSGKSAAGPHVRDACRRHLGDLKYARARGLRWDRAAAERAIDFFHDVLNLNGGEFEGKPFQLLPWQQFVVGSIFGWKRDDGTRRFREVYIEAGKGSGKSPLAAGIGLYMLVADGEARAEVYAAATRRDQAMVLFRDAVAMVQLSPALASRTTLSGRDDRVWNIAYVKTGSFFRPIASDESGQSGPRPHCGLIDEVHEHKSPTVINIMRAGKKGRRQPLILMITNSGFDRTSVCYEQHEYGARVSSGVIDDDAYFAYVCALDEGEEPFDDESCWIKANPSLGSTIANDYLREQVRQARGMPSLESTVRRLNFCQWVDAADPWISADLWCRCEVGAPPIAQPASEQEADRESRWNQVIANAQRERDALFERMHGRRIAGGLDLSGTRDLTALAIACEQDDGSVDALVEFWTPKDTMRDRGNHDRVPYEAWVKAGFLHACKGRAVDYGDVVRRLAALDAELAIGGLAFDPYRIKYFERDLDDENLSIRLVPHGQGFFRAAESGLWMPRSIEQVEQLVFERKLRVAFNPCLRWNVLSTVTETDPKNNRVFNKRKATGRIDGIVALTMAVALLLEGKTEREPEYQMFFL</sequence>
<dbReference type="InterPro" id="IPR005021">
    <property type="entry name" value="Terminase_largesu-like"/>
</dbReference>
<dbReference type="PANTHER" id="PTHR41287">
    <property type="match status" value="1"/>
</dbReference>
<reference evidence="3 4" key="1">
    <citation type="submission" date="2018-01" db="EMBL/GenBank/DDBJ databases">
        <title>Species boundaries and ecological features among Paraburkholderia terrae DSMZ17804T, P. hospita DSMZ17164T and P. caribensis DSMZ13236T.</title>
        <authorList>
            <person name="Pratama A.A."/>
        </authorList>
    </citation>
    <scope>NUCLEOTIDE SEQUENCE [LARGE SCALE GENOMIC DNA]</scope>
    <source>
        <strain evidence="3 4">DSM 17804</strain>
    </source>
</reference>
<protein>
    <submittedName>
        <fullName evidence="3">Terminase large subunit</fullName>
    </submittedName>
</protein>
<dbReference type="RefSeq" id="WP_042312362.1">
    <property type="nucleotide sequence ID" value="NZ_CP026112.1"/>
</dbReference>
<evidence type="ECO:0000259" key="2">
    <source>
        <dbReference type="Pfam" id="PF20441"/>
    </source>
</evidence>
<dbReference type="Pfam" id="PF20441">
    <property type="entry name" value="TerL_nuclease"/>
    <property type="match status" value="2"/>
</dbReference>
<dbReference type="GO" id="GO:0004519">
    <property type="term" value="F:endonuclease activity"/>
    <property type="evidence" value="ECO:0007669"/>
    <property type="project" value="InterPro"/>
</dbReference>
<dbReference type="PANTHER" id="PTHR41287:SF1">
    <property type="entry name" value="PROTEIN YMFN"/>
    <property type="match status" value="1"/>
</dbReference>
<evidence type="ECO:0000313" key="3">
    <source>
        <dbReference type="EMBL" id="AUT62889.1"/>
    </source>
</evidence>
<dbReference type="InterPro" id="IPR046461">
    <property type="entry name" value="TerL_ATPase"/>
</dbReference>
<dbReference type="KEGG" id="pter:C2L65_25290"/>
<dbReference type="EMBL" id="CP026112">
    <property type="protein sequence ID" value="AUT62889.1"/>
    <property type="molecule type" value="Genomic_DNA"/>
</dbReference>
<accession>A0A2I8ETP2</accession>
<name>A0A2I8ETP2_9BURK</name>
<evidence type="ECO:0000313" key="4">
    <source>
        <dbReference type="Proteomes" id="UP000243502"/>
    </source>
</evidence>
<feature type="domain" description="Terminase large subunit-like endonuclease" evidence="2">
    <location>
        <begin position="272"/>
        <end position="357"/>
    </location>
</feature>
<dbReference type="Pfam" id="PF03354">
    <property type="entry name" value="TerL_ATPase"/>
    <property type="match status" value="1"/>
</dbReference>
<proteinExistence type="predicted"/>
<dbReference type="AlphaFoldDB" id="A0A2I8ETP2"/>
<dbReference type="InterPro" id="IPR027417">
    <property type="entry name" value="P-loop_NTPase"/>
</dbReference>
<dbReference type="InterPro" id="IPR046462">
    <property type="entry name" value="TerL_nuclease"/>
</dbReference>
<gene>
    <name evidence="3" type="ORF">C2L65_25290</name>
</gene>
<dbReference type="Gene3D" id="3.40.50.300">
    <property type="entry name" value="P-loop containing nucleotide triphosphate hydrolases"/>
    <property type="match status" value="1"/>
</dbReference>